<name>A0A537K677_9BACT</name>
<gene>
    <name evidence="3" type="ORF">E6H00_04425</name>
</gene>
<dbReference type="SUPFAM" id="SSF52833">
    <property type="entry name" value="Thioredoxin-like"/>
    <property type="match status" value="1"/>
</dbReference>
<proteinExistence type="inferred from homology"/>
<evidence type="ECO:0000313" key="3">
    <source>
        <dbReference type="EMBL" id="TMI91283.1"/>
    </source>
</evidence>
<dbReference type="PANTHER" id="PTHR13887:SF55">
    <property type="entry name" value="SLR0313 PROTEIN"/>
    <property type="match status" value="1"/>
</dbReference>
<dbReference type="PROSITE" id="PS51352">
    <property type="entry name" value="THIOREDOXIN_2"/>
    <property type="match status" value="1"/>
</dbReference>
<dbReference type="InterPro" id="IPR036249">
    <property type="entry name" value="Thioredoxin-like_sf"/>
</dbReference>
<dbReference type="AlphaFoldDB" id="A0A537K677"/>
<feature type="domain" description="Thioredoxin" evidence="2">
    <location>
        <begin position="1"/>
        <end position="179"/>
    </location>
</feature>
<dbReference type="Pfam" id="PF13462">
    <property type="entry name" value="Thioredoxin_4"/>
    <property type="match status" value="1"/>
</dbReference>
<dbReference type="InterPro" id="IPR013766">
    <property type="entry name" value="Thioredoxin_domain"/>
</dbReference>
<dbReference type="Gene3D" id="3.40.30.10">
    <property type="entry name" value="Glutaredoxin"/>
    <property type="match status" value="1"/>
</dbReference>
<evidence type="ECO:0000313" key="4">
    <source>
        <dbReference type="Proteomes" id="UP000318509"/>
    </source>
</evidence>
<comment type="caution">
    <text evidence="3">The sequence shown here is derived from an EMBL/GenBank/DDBJ whole genome shotgun (WGS) entry which is preliminary data.</text>
</comment>
<accession>A0A537K677</accession>
<protein>
    <submittedName>
        <fullName evidence="3">DsbA family protein</fullName>
    </submittedName>
</protein>
<evidence type="ECO:0000256" key="1">
    <source>
        <dbReference type="ARBA" id="ARBA00005791"/>
    </source>
</evidence>
<dbReference type="PANTHER" id="PTHR13887">
    <property type="entry name" value="GLUTATHIONE S-TRANSFERASE KAPPA"/>
    <property type="match status" value="1"/>
</dbReference>
<dbReference type="EMBL" id="VBAK01000099">
    <property type="protein sequence ID" value="TMI91283.1"/>
    <property type="molecule type" value="Genomic_DNA"/>
</dbReference>
<organism evidence="3 4">
    <name type="scientific">Candidatus Segetimicrobium genomatis</name>
    <dbReference type="NCBI Taxonomy" id="2569760"/>
    <lineage>
        <taxon>Bacteria</taxon>
        <taxon>Bacillati</taxon>
        <taxon>Candidatus Sysuimicrobiota</taxon>
        <taxon>Candidatus Sysuimicrobiia</taxon>
        <taxon>Candidatus Sysuimicrobiales</taxon>
        <taxon>Candidatus Segetimicrobiaceae</taxon>
        <taxon>Candidatus Segetimicrobium</taxon>
    </lineage>
</organism>
<comment type="similarity">
    <text evidence="1">Belongs to the thioredoxin family. DsbA subfamily.</text>
</comment>
<dbReference type="Proteomes" id="UP000318509">
    <property type="component" value="Unassembled WGS sequence"/>
</dbReference>
<sequence>MARHGAFELTVPVSAVDHLTGSAHAPVTVVEYGDFECPNCKQAQSALKLLLERFDGRARLAFRNFPLEDVHPHALAAAEAAECAGGQGKFWPMHDLLFANQAHLKSKDLHGYAERVGLDMARFTAEMDDHVYLQRVREDLESGVESGVRGTPTFFVNGRIEDVSFGLRALFDAVEAHLHPAPES</sequence>
<evidence type="ECO:0000259" key="2">
    <source>
        <dbReference type="PROSITE" id="PS51352"/>
    </source>
</evidence>
<reference evidence="3 4" key="1">
    <citation type="journal article" date="2019" name="Nat. Microbiol.">
        <title>Mediterranean grassland soil C-N compound turnover is dependent on rainfall and depth, and is mediated by genomically divergent microorganisms.</title>
        <authorList>
            <person name="Diamond S."/>
            <person name="Andeer P.F."/>
            <person name="Li Z."/>
            <person name="Crits-Christoph A."/>
            <person name="Burstein D."/>
            <person name="Anantharaman K."/>
            <person name="Lane K.R."/>
            <person name="Thomas B.C."/>
            <person name="Pan C."/>
            <person name="Northen T.R."/>
            <person name="Banfield J.F."/>
        </authorList>
    </citation>
    <scope>NUCLEOTIDE SEQUENCE [LARGE SCALE GENOMIC DNA]</scope>
    <source>
        <strain evidence="3">NP_3</strain>
    </source>
</reference>
<dbReference type="InterPro" id="IPR012336">
    <property type="entry name" value="Thioredoxin-like_fold"/>
</dbReference>